<evidence type="ECO:0000256" key="3">
    <source>
        <dbReference type="SAM" id="MobiDB-lite"/>
    </source>
</evidence>
<dbReference type="EMBL" id="JAQQPM010000001">
    <property type="protein sequence ID" value="KAK2066664.1"/>
    <property type="molecule type" value="Genomic_DNA"/>
</dbReference>
<reference evidence="5" key="1">
    <citation type="journal article" date="2023" name="Mol. Plant Microbe Interact.">
        <title>Elucidating the Obligate Nature and Biological Capacity of an Invasive Fungal Corn Pathogen.</title>
        <authorList>
            <person name="MacCready J.S."/>
            <person name="Roggenkamp E.M."/>
            <person name="Gdanetz K."/>
            <person name="Chilvers M.I."/>
        </authorList>
    </citation>
    <scope>NUCLEOTIDE SEQUENCE</scope>
    <source>
        <strain evidence="5">PM02</strain>
    </source>
</reference>
<name>A0AAD9HW51_9PEZI</name>
<dbReference type="InterPro" id="IPR013923">
    <property type="entry name" value="Autophagy-rel_prot_16_dom"/>
</dbReference>
<dbReference type="CDD" id="cd22887">
    <property type="entry name" value="Atg16_CCD"/>
    <property type="match status" value="1"/>
</dbReference>
<protein>
    <recommendedName>
        <fullName evidence="4">Autophagy-related protein 16 domain-containing protein</fullName>
    </recommendedName>
</protein>
<evidence type="ECO:0000256" key="1">
    <source>
        <dbReference type="ARBA" id="ARBA00005331"/>
    </source>
</evidence>
<feature type="compositionally biased region" description="Low complexity" evidence="3">
    <location>
        <begin position="58"/>
        <end position="70"/>
    </location>
</feature>
<dbReference type="Proteomes" id="UP001217918">
    <property type="component" value="Unassembled WGS sequence"/>
</dbReference>
<evidence type="ECO:0000313" key="6">
    <source>
        <dbReference type="Proteomes" id="UP001217918"/>
    </source>
</evidence>
<dbReference type="GO" id="GO:0000045">
    <property type="term" value="P:autophagosome assembly"/>
    <property type="evidence" value="ECO:0007669"/>
    <property type="project" value="InterPro"/>
</dbReference>
<comment type="caution">
    <text evidence="5">The sequence shown here is derived from an EMBL/GenBank/DDBJ whole genome shotgun (WGS) entry which is preliminary data.</text>
</comment>
<dbReference type="PANTHER" id="PTHR19878:SF8">
    <property type="entry name" value="AUTOPHAGY-RELATED 16, ISOFORM F"/>
    <property type="match status" value="1"/>
</dbReference>
<gene>
    <name evidence="5" type="ORF">P8C59_000458</name>
</gene>
<organism evidence="5 6">
    <name type="scientific">Phyllachora maydis</name>
    <dbReference type="NCBI Taxonomy" id="1825666"/>
    <lineage>
        <taxon>Eukaryota</taxon>
        <taxon>Fungi</taxon>
        <taxon>Dikarya</taxon>
        <taxon>Ascomycota</taxon>
        <taxon>Pezizomycotina</taxon>
        <taxon>Sordariomycetes</taxon>
        <taxon>Sordariomycetidae</taxon>
        <taxon>Phyllachorales</taxon>
        <taxon>Phyllachoraceae</taxon>
        <taxon>Phyllachora</taxon>
    </lineage>
</organism>
<sequence>MPDWRDEYLENIKKAHEKQNLDHQLIEACSQLVDRVSVLQAENAQLQSFQQPPPDPGPDSADPSSSSASSSFSSALVARLRLDLAEALRSQGQFQARLRAAEEELRALRARSAHEGAAVRALTAEAKALGRKLRDREEELRAKDKMVRDVHDELDVLHMQLNVHDEKYAKLERENRQLVARFMKRVGQEAEALNAANEPTMAGRGG</sequence>
<accession>A0AAD9HW51</accession>
<keyword evidence="2" id="KW-0175">Coiled coil</keyword>
<dbReference type="AlphaFoldDB" id="A0AAD9HW51"/>
<feature type="region of interest" description="Disordered" evidence="3">
    <location>
        <begin position="48"/>
        <end position="70"/>
    </location>
</feature>
<comment type="similarity">
    <text evidence="1">Belongs to the ATG16 family.</text>
</comment>
<feature type="coiled-coil region" evidence="2">
    <location>
        <begin position="84"/>
        <end position="181"/>
    </location>
</feature>
<keyword evidence="6" id="KW-1185">Reference proteome</keyword>
<dbReference type="PANTHER" id="PTHR19878">
    <property type="entry name" value="AUTOPHAGY PROTEIN 16-LIKE"/>
    <property type="match status" value="1"/>
</dbReference>
<evidence type="ECO:0000313" key="5">
    <source>
        <dbReference type="EMBL" id="KAK2066664.1"/>
    </source>
</evidence>
<dbReference type="Pfam" id="PF08614">
    <property type="entry name" value="ATG16"/>
    <property type="match status" value="1"/>
</dbReference>
<dbReference type="Gene3D" id="1.20.5.170">
    <property type="match status" value="1"/>
</dbReference>
<proteinExistence type="inferred from homology"/>
<feature type="domain" description="Autophagy-related protein 16" evidence="4">
    <location>
        <begin position="7"/>
        <end position="194"/>
    </location>
</feature>
<evidence type="ECO:0000259" key="4">
    <source>
        <dbReference type="Pfam" id="PF08614"/>
    </source>
</evidence>
<evidence type="ECO:0000256" key="2">
    <source>
        <dbReference type="SAM" id="Coils"/>
    </source>
</evidence>
<dbReference type="InterPro" id="IPR045160">
    <property type="entry name" value="ATG16"/>
</dbReference>